<dbReference type="RefSeq" id="WP_417922897.1">
    <property type="nucleotide sequence ID" value="NZ_JBHSFS010000005.1"/>
</dbReference>
<evidence type="ECO:0000313" key="3">
    <source>
        <dbReference type="Proteomes" id="UP001595990"/>
    </source>
</evidence>
<dbReference type="Proteomes" id="UP001595990">
    <property type="component" value="Unassembled WGS sequence"/>
</dbReference>
<keyword evidence="3" id="KW-1185">Reference proteome</keyword>
<protein>
    <recommendedName>
        <fullName evidence="1">DUF7848 domain-containing protein</fullName>
    </recommendedName>
</protein>
<dbReference type="InterPro" id="IPR057170">
    <property type="entry name" value="DUF7848"/>
</dbReference>
<name>A0ABV9BJE2_9ACTN</name>
<sequence length="83" mass="9428">MSEQAAEWVLHPMDPWQNPPRHVAECRACRDSSEPELDANGADLWAIGHAEATDHQDFRFAAIGYVRASRMRRILPDQAEDVD</sequence>
<evidence type="ECO:0000259" key="1">
    <source>
        <dbReference type="Pfam" id="PF25232"/>
    </source>
</evidence>
<dbReference type="EMBL" id="JBHSFS010000005">
    <property type="protein sequence ID" value="MFC4514078.1"/>
    <property type="molecule type" value="Genomic_DNA"/>
</dbReference>
<accession>A0ABV9BJE2</accession>
<dbReference type="Pfam" id="PF25232">
    <property type="entry name" value="DUF7848"/>
    <property type="match status" value="1"/>
</dbReference>
<feature type="domain" description="DUF7848" evidence="1">
    <location>
        <begin position="5"/>
        <end position="68"/>
    </location>
</feature>
<reference evidence="3" key="1">
    <citation type="journal article" date="2019" name="Int. J. Syst. Evol. Microbiol.">
        <title>The Global Catalogue of Microorganisms (GCM) 10K type strain sequencing project: providing services to taxonomists for standard genome sequencing and annotation.</title>
        <authorList>
            <consortium name="The Broad Institute Genomics Platform"/>
            <consortium name="The Broad Institute Genome Sequencing Center for Infectious Disease"/>
            <person name="Wu L."/>
            <person name="Ma J."/>
        </authorList>
    </citation>
    <scope>NUCLEOTIDE SEQUENCE [LARGE SCALE GENOMIC DNA]</scope>
    <source>
        <strain evidence="3">CECT 8064</strain>
    </source>
</reference>
<evidence type="ECO:0000313" key="2">
    <source>
        <dbReference type="EMBL" id="MFC4514078.1"/>
    </source>
</evidence>
<proteinExistence type="predicted"/>
<organism evidence="2 3">
    <name type="scientific">Streptomyces ehimensis</name>
    <dbReference type="NCBI Taxonomy" id="68195"/>
    <lineage>
        <taxon>Bacteria</taxon>
        <taxon>Bacillati</taxon>
        <taxon>Actinomycetota</taxon>
        <taxon>Actinomycetes</taxon>
        <taxon>Kitasatosporales</taxon>
        <taxon>Streptomycetaceae</taxon>
        <taxon>Streptomyces</taxon>
    </lineage>
</organism>
<gene>
    <name evidence="2" type="ORF">ACFPEN_14115</name>
</gene>
<comment type="caution">
    <text evidence="2">The sequence shown here is derived from an EMBL/GenBank/DDBJ whole genome shotgun (WGS) entry which is preliminary data.</text>
</comment>